<evidence type="ECO:0000313" key="2">
    <source>
        <dbReference type="Proteomes" id="UP000789702"/>
    </source>
</evidence>
<proteinExistence type="predicted"/>
<gene>
    <name evidence="1" type="ORF">DHETER_LOCUS5363</name>
</gene>
<protein>
    <submittedName>
        <fullName evidence="1">6602_t:CDS:1</fullName>
    </submittedName>
</protein>
<comment type="caution">
    <text evidence="1">The sequence shown here is derived from an EMBL/GenBank/DDBJ whole genome shotgun (WGS) entry which is preliminary data.</text>
</comment>
<evidence type="ECO:0000313" key="1">
    <source>
        <dbReference type="EMBL" id="CAG8554309.1"/>
    </source>
</evidence>
<reference evidence="1" key="1">
    <citation type="submission" date="2021-06" db="EMBL/GenBank/DDBJ databases">
        <authorList>
            <person name="Kallberg Y."/>
            <person name="Tangrot J."/>
            <person name="Rosling A."/>
        </authorList>
    </citation>
    <scope>NUCLEOTIDE SEQUENCE</scope>
    <source>
        <strain evidence="1">IL203A</strain>
    </source>
</reference>
<name>A0ACA9LVU9_9GLOM</name>
<keyword evidence="2" id="KW-1185">Reference proteome</keyword>
<feature type="non-terminal residue" evidence="1">
    <location>
        <position position="66"/>
    </location>
</feature>
<dbReference type="EMBL" id="CAJVPU010005918">
    <property type="protein sequence ID" value="CAG8554309.1"/>
    <property type="molecule type" value="Genomic_DNA"/>
</dbReference>
<organism evidence="1 2">
    <name type="scientific">Dentiscutata heterogama</name>
    <dbReference type="NCBI Taxonomy" id="1316150"/>
    <lineage>
        <taxon>Eukaryota</taxon>
        <taxon>Fungi</taxon>
        <taxon>Fungi incertae sedis</taxon>
        <taxon>Mucoromycota</taxon>
        <taxon>Glomeromycotina</taxon>
        <taxon>Glomeromycetes</taxon>
        <taxon>Diversisporales</taxon>
        <taxon>Gigasporaceae</taxon>
        <taxon>Dentiscutata</taxon>
    </lineage>
</organism>
<accession>A0ACA9LVU9</accession>
<sequence>MSDNQDVVITTTTDENIEPVLSEELQKAYNALPSKCAVSYYNLRDNTAKVAFFESIIAVRKDERKK</sequence>
<dbReference type="Proteomes" id="UP000789702">
    <property type="component" value="Unassembled WGS sequence"/>
</dbReference>